<sequence length="88" mass="10023">MLSKIRDLARKGIPQHFRTIAWQLLSNAAVSSTRDIYAECMRQSSPHEKFHTSLNVTAKWLTGSAMCCGLASRGGQKIMPYEYENRYI</sequence>
<name>A0A914S758_PAREQ</name>
<dbReference type="Proteomes" id="UP000887564">
    <property type="component" value="Unplaced"/>
</dbReference>
<organism evidence="1 2">
    <name type="scientific">Parascaris equorum</name>
    <name type="common">Equine roundworm</name>
    <dbReference type="NCBI Taxonomy" id="6256"/>
    <lineage>
        <taxon>Eukaryota</taxon>
        <taxon>Metazoa</taxon>
        <taxon>Ecdysozoa</taxon>
        <taxon>Nematoda</taxon>
        <taxon>Chromadorea</taxon>
        <taxon>Rhabditida</taxon>
        <taxon>Spirurina</taxon>
        <taxon>Ascaridomorpha</taxon>
        <taxon>Ascaridoidea</taxon>
        <taxon>Ascarididae</taxon>
        <taxon>Parascaris</taxon>
    </lineage>
</organism>
<dbReference type="SUPFAM" id="SSF47923">
    <property type="entry name" value="Ypt/Rab-GAP domain of gyp1p"/>
    <property type="match status" value="1"/>
</dbReference>
<evidence type="ECO:0000313" key="2">
    <source>
        <dbReference type="WBParaSite" id="PEQ_0001456301-mRNA-1"/>
    </source>
</evidence>
<dbReference type="InterPro" id="IPR035969">
    <property type="entry name" value="Rab-GAP_TBC_sf"/>
</dbReference>
<reference evidence="2" key="1">
    <citation type="submission" date="2022-11" db="UniProtKB">
        <authorList>
            <consortium name="WormBaseParasite"/>
        </authorList>
    </citation>
    <scope>IDENTIFICATION</scope>
</reference>
<proteinExistence type="predicted"/>
<accession>A0A914S758</accession>
<dbReference type="WBParaSite" id="PEQ_0001456301-mRNA-1">
    <property type="protein sequence ID" value="PEQ_0001456301-mRNA-1"/>
    <property type="gene ID" value="PEQ_0001456301"/>
</dbReference>
<dbReference type="AlphaFoldDB" id="A0A914S758"/>
<protein>
    <submittedName>
        <fullName evidence="2">Rab-GAP TBC domain-containing protein</fullName>
    </submittedName>
</protein>
<evidence type="ECO:0000313" key="1">
    <source>
        <dbReference type="Proteomes" id="UP000887564"/>
    </source>
</evidence>
<keyword evidence="1" id="KW-1185">Reference proteome</keyword>
<dbReference type="Gene3D" id="1.10.10.750">
    <property type="entry name" value="Ypt/Rab-GAP domain of gyp1p, domain 1"/>
    <property type="match status" value="1"/>
</dbReference>